<dbReference type="InterPro" id="IPR011650">
    <property type="entry name" value="Peptidase_M20_dimer"/>
</dbReference>
<evidence type="ECO:0000256" key="1">
    <source>
        <dbReference type="PIRSR" id="PIRSR005962-1"/>
    </source>
</evidence>
<dbReference type="EMBL" id="BMMW01000001">
    <property type="protein sequence ID" value="GGK34307.1"/>
    <property type="molecule type" value="Genomic_DNA"/>
</dbReference>
<gene>
    <name evidence="3" type="primary">hipO</name>
    <name evidence="3" type="ORF">GCM10011591_02540</name>
</gene>
<dbReference type="SUPFAM" id="SSF55031">
    <property type="entry name" value="Bacterial exopeptidase dimerisation domain"/>
    <property type="match status" value="1"/>
</dbReference>
<keyword evidence="3" id="KW-0378">Hydrolase</keyword>
<feature type="binding site" evidence="1">
    <location>
        <position position="365"/>
    </location>
    <ligand>
        <name>Mn(2+)</name>
        <dbReference type="ChEBI" id="CHEBI:29035"/>
        <label>2</label>
    </ligand>
</feature>
<reference evidence="3" key="2">
    <citation type="submission" date="2020-09" db="EMBL/GenBank/DDBJ databases">
        <authorList>
            <person name="Sun Q."/>
            <person name="Zhou Y."/>
        </authorList>
    </citation>
    <scope>NUCLEOTIDE SEQUENCE</scope>
    <source>
        <strain evidence="3">CGMCC 4.7278</strain>
    </source>
</reference>
<keyword evidence="4" id="KW-1185">Reference proteome</keyword>
<keyword evidence="1" id="KW-0464">Manganese</keyword>
<feature type="domain" description="Peptidase M20 dimerisation" evidence="2">
    <location>
        <begin position="186"/>
        <end position="272"/>
    </location>
</feature>
<dbReference type="PIRSF" id="PIRSF005962">
    <property type="entry name" value="Pept_M20D_amidohydro"/>
    <property type="match status" value="1"/>
</dbReference>
<evidence type="ECO:0000313" key="3">
    <source>
        <dbReference type="EMBL" id="GGK34307.1"/>
    </source>
</evidence>
<dbReference type="PANTHER" id="PTHR11014">
    <property type="entry name" value="PEPTIDASE M20 FAMILY MEMBER"/>
    <property type="match status" value="1"/>
</dbReference>
<proteinExistence type="predicted"/>
<sequence>MLLAIVNRELPEMIRFRRDLHSHPETGTRNPRTQQKILDAIGNIGLDIEVGRTCTSVTATLHGSKPGPNILLRADTDALPMAEDSGLSFSSRVPDAAHACGHDAHTAMLVAAAKILATDLRNRVSGTIRFVFQPGEEACGGAQAMLDDGLFSQATDEAFALHVTPNIPTGMVASRSGPFFASCDEFEIVLTGRGGHASMPHTCIDPIPGAFALGSALLGTVARGFDPFSPVVVSIGAVNSGTTSNVIPDTATIRGTLRTFDADVQARAWSKITHLTSSIATTQGLTGSSIIRYSSPVTVNSEETTRRFLEHATALFGASQVVEMESPIMASEDFGIMLQHAPGTLVLVGACPEGVSDPVNAEPCHSSKMVINENCMVTGTALHIVTALGGPSSLTQ</sequence>
<dbReference type="CDD" id="cd03886">
    <property type="entry name" value="M20_Acy1"/>
    <property type="match status" value="1"/>
</dbReference>
<dbReference type="Gene3D" id="3.40.630.10">
    <property type="entry name" value="Zn peptidases"/>
    <property type="match status" value="1"/>
</dbReference>
<dbReference type="Pfam" id="PF01546">
    <property type="entry name" value="Peptidase_M20"/>
    <property type="match status" value="1"/>
</dbReference>
<protein>
    <submittedName>
        <fullName evidence="3">Hippurate hydrolase</fullName>
    </submittedName>
</protein>
<evidence type="ECO:0000313" key="4">
    <source>
        <dbReference type="Proteomes" id="UP000612956"/>
    </source>
</evidence>
<dbReference type="GO" id="GO:0046872">
    <property type="term" value="F:metal ion binding"/>
    <property type="evidence" value="ECO:0007669"/>
    <property type="project" value="UniProtKB-KW"/>
</dbReference>
<dbReference type="InterPro" id="IPR017439">
    <property type="entry name" value="Amidohydrolase"/>
</dbReference>
<dbReference type="NCBIfam" id="TIGR01891">
    <property type="entry name" value="amidohydrolases"/>
    <property type="match status" value="1"/>
</dbReference>
<comment type="caution">
    <text evidence="3">The sequence shown here is derived from an EMBL/GenBank/DDBJ whole genome shotgun (WGS) entry which is preliminary data.</text>
</comment>
<dbReference type="InterPro" id="IPR002933">
    <property type="entry name" value="Peptidase_M20"/>
</dbReference>
<feature type="binding site" evidence="1">
    <location>
        <position position="137"/>
    </location>
    <ligand>
        <name>Mn(2+)</name>
        <dbReference type="ChEBI" id="CHEBI:29035"/>
        <label>2</label>
    </ligand>
</feature>
<dbReference type="PANTHER" id="PTHR11014:SF63">
    <property type="entry name" value="METALLOPEPTIDASE, PUTATIVE (AFU_ORTHOLOGUE AFUA_6G09600)-RELATED"/>
    <property type="match status" value="1"/>
</dbReference>
<dbReference type="Gene3D" id="3.30.70.360">
    <property type="match status" value="1"/>
</dbReference>
<comment type="cofactor">
    <cofactor evidence="1">
        <name>Mn(2+)</name>
        <dbReference type="ChEBI" id="CHEBI:29035"/>
    </cofactor>
    <text evidence="1">The Mn(2+) ion enhances activity.</text>
</comment>
<dbReference type="AlphaFoldDB" id="A0A917Q829"/>
<organism evidence="3 4">
    <name type="scientific">Nocardia camponoti</name>
    <dbReference type="NCBI Taxonomy" id="1616106"/>
    <lineage>
        <taxon>Bacteria</taxon>
        <taxon>Bacillati</taxon>
        <taxon>Actinomycetota</taxon>
        <taxon>Actinomycetes</taxon>
        <taxon>Mycobacteriales</taxon>
        <taxon>Nocardiaceae</taxon>
        <taxon>Nocardia</taxon>
    </lineage>
</organism>
<keyword evidence="1" id="KW-0479">Metal-binding</keyword>
<dbReference type="GO" id="GO:0016787">
    <property type="term" value="F:hydrolase activity"/>
    <property type="evidence" value="ECO:0007669"/>
    <property type="project" value="UniProtKB-KW"/>
</dbReference>
<accession>A0A917Q829</accession>
<dbReference type="SUPFAM" id="SSF53187">
    <property type="entry name" value="Zn-dependent exopeptidases"/>
    <property type="match status" value="1"/>
</dbReference>
<feature type="binding site" evidence="1">
    <location>
        <position position="100"/>
    </location>
    <ligand>
        <name>Mn(2+)</name>
        <dbReference type="ChEBI" id="CHEBI:29035"/>
        <label>2</label>
    </ligand>
</feature>
<dbReference type="Pfam" id="PF07687">
    <property type="entry name" value="M20_dimer"/>
    <property type="match status" value="1"/>
</dbReference>
<feature type="binding site" evidence="1">
    <location>
        <position position="102"/>
    </location>
    <ligand>
        <name>Mn(2+)</name>
        <dbReference type="ChEBI" id="CHEBI:29035"/>
        <label>2</label>
    </ligand>
</feature>
<reference evidence="3" key="1">
    <citation type="journal article" date="2014" name="Int. J. Syst. Evol. Microbiol.">
        <title>Complete genome sequence of Corynebacterium casei LMG S-19264T (=DSM 44701T), isolated from a smear-ripened cheese.</title>
        <authorList>
            <consortium name="US DOE Joint Genome Institute (JGI-PGF)"/>
            <person name="Walter F."/>
            <person name="Albersmeier A."/>
            <person name="Kalinowski J."/>
            <person name="Ruckert C."/>
        </authorList>
    </citation>
    <scope>NUCLEOTIDE SEQUENCE</scope>
    <source>
        <strain evidence="3">CGMCC 4.7278</strain>
    </source>
</reference>
<dbReference type="InterPro" id="IPR036264">
    <property type="entry name" value="Bact_exopeptidase_dim_dom"/>
</dbReference>
<dbReference type="Proteomes" id="UP000612956">
    <property type="component" value="Unassembled WGS sequence"/>
</dbReference>
<name>A0A917Q829_9NOCA</name>
<evidence type="ECO:0000259" key="2">
    <source>
        <dbReference type="Pfam" id="PF07687"/>
    </source>
</evidence>
<feature type="binding site" evidence="1">
    <location>
        <position position="162"/>
    </location>
    <ligand>
        <name>Mn(2+)</name>
        <dbReference type="ChEBI" id="CHEBI:29035"/>
        <label>2</label>
    </ligand>
</feature>
<dbReference type="RefSeq" id="WP_188826850.1">
    <property type="nucleotide sequence ID" value="NZ_BMMW01000001.1"/>
</dbReference>